<keyword evidence="1" id="KW-0472">Membrane</keyword>
<dbReference type="Proteomes" id="UP001476950">
    <property type="component" value="Unassembled WGS sequence"/>
</dbReference>
<feature type="transmembrane region" description="Helical" evidence="1">
    <location>
        <begin position="84"/>
        <end position="104"/>
    </location>
</feature>
<protein>
    <submittedName>
        <fullName evidence="2">DUF4079 domain-containing protein</fullName>
    </submittedName>
</protein>
<evidence type="ECO:0000256" key="1">
    <source>
        <dbReference type="SAM" id="Phobius"/>
    </source>
</evidence>
<keyword evidence="3" id="KW-1185">Reference proteome</keyword>
<proteinExistence type="predicted"/>
<organism evidence="2 3">
    <name type="scientific">Stenomitos frigidus AS-A4</name>
    <dbReference type="NCBI Taxonomy" id="2933935"/>
    <lineage>
        <taxon>Bacteria</taxon>
        <taxon>Bacillati</taxon>
        <taxon>Cyanobacteriota</taxon>
        <taxon>Cyanophyceae</taxon>
        <taxon>Leptolyngbyales</taxon>
        <taxon>Leptolyngbyaceae</taxon>
        <taxon>Stenomitos</taxon>
    </lineage>
</organism>
<evidence type="ECO:0000313" key="3">
    <source>
        <dbReference type="Proteomes" id="UP001476950"/>
    </source>
</evidence>
<feature type="transmembrane region" description="Helical" evidence="1">
    <location>
        <begin position="116"/>
        <end position="136"/>
    </location>
</feature>
<evidence type="ECO:0000313" key="2">
    <source>
        <dbReference type="EMBL" id="MEP1058768.1"/>
    </source>
</evidence>
<gene>
    <name evidence="2" type="ORF">NDI38_09995</name>
</gene>
<dbReference type="RefSeq" id="WP_190448070.1">
    <property type="nucleotide sequence ID" value="NZ_JAMPLM010000007.1"/>
</dbReference>
<feature type="transmembrane region" description="Helical" evidence="1">
    <location>
        <begin position="12"/>
        <end position="36"/>
    </location>
</feature>
<reference evidence="2 3" key="1">
    <citation type="submission" date="2022-04" db="EMBL/GenBank/DDBJ databases">
        <title>Positive selection, recombination, and allopatry shape intraspecific diversity of widespread and dominant cyanobacteria.</title>
        <authorList>
            <person name="Wei J."/>
            <person name="Shu W."/>
            <person name="Hu C."/>
        </authorList>
    </citation>
    <scope>NUCLEOTIDE SEQUENCE [LARGE SCALE GENOMIC DNA]</scope>
    <source>
        <strain evidence="2 3">AS-A4</strain>
    </source>
</reference>
<keyword evidence="1" id="KW-1133">Transmembrane helix</keyword>
<keyword evidence="1" id="KW-0812">Transmembrane</keyword>
<sequence>MPLPSFLWLWKIAAWSMGFTIAAYFLLAASGVSIAVQRQQKIYSYWLRTLHFLTGGVLVVLVLLLLGIGIVGTLGHFGSLGHSWHLLAGLIVVSLVFLSAWSAVQIKLLKPWARWLHVSTNAVLFIGLCWVSLTGWDVVQKYLP</sequence>
<dbReference type="EMBL" id="JAMPLM010000007">
    <property type="protein sequence ID" value="MEP1058768.1"/>
    <property type="molecule type" value="Genomic_DNA"/>
</dbReference>
<dbReference type="Pfam" id="PF13301">
    <property type="entry name" value="DUF4079"/>
    <property type="match status" value="1"/>
</dbReference>
<feature type="transmembrane region" description="Helical" evidence="1">
    <location>
        <begin position="57"/>
        <end position="78"/>
    </location>
</feature>
<dbReference type="InterPro" id="IPR025067">
    <property type="entry name" value="DUF4079"/>
</dbReference>
<name>A0ABV0KI99_9CYAN</name>
<accession>A0ABV0KI99</accession>
<comment type="caution">
    <text evidence="2">The sequence shown here is derived from an EMBL/GenBank/DDBJ whole genome shotgun (WGS) entry which is preliminary data.</text>
</comment>